<sequence length="492" mass="55826">MWGLFGSKQPVLPATIPTDEIIPLSPLDDIDYLRSVCLVVTHRYDDVLDPEKLRYALERLVDLPGWRKMGARLRLNKLGKLEYHVPERYDEKRPGIGYSHVSYDISINEHPLASRIPRATEKPTVAADPNEFLDLARSEDGPRFFEDYITRDVPQLALHIVSFTDATLASLSFPHTFTDGTGGGHIYRAWSLALQERYDEIAEFHGYNHDPLAGFGANPTEPYIYADKLLTGWRKWLFLLRQLYLSVRYGTESRVLCMPGPYLTRLRKQAIEEIRAETGDPNAFVSDNDVLTAWFTQVAMSDMPRNSNRTIRIMTAFRLLGVVPNKYLPDGKAYVANAVSEVWTFLKARDIFNKPLSYTAHAIRRSLTEGGTPEQIEALAAIKREASEATGLILPTIFGDVTMNMINFTNNTKSKFFETDLSAAIVKEGLPRSTRTTPPGFPSYIQFNAWSPRFQLRDILPIMGRDAAGNYWLVGALRENVWSMIDKKLREA</sequence>
<dbReference type="EMBL" id="MU032347">
    <property type="protein sequence ID" value="KAF3765309.1"/>
    <property type="molecule type" value="Genomic_DNA"/>
</dbReference>
<dbReference type="Gene3D" id="3.30.559.10">
    <property type="entry name" value="Chloramphenicol acetyltransferase-like domain"/>
    <property type="match status" value="2"/>
</dbReference>
<evidence type="ECO:0000313" key="1">
    <source>
        <dbReference type="EMBL" id="KAF3765309.1"/>
    </source>
</evidence>
<organism evidence="1 2">
    <name type="scientific">Cryphonectria parasitica (strain ATCC 38755 / EP155)</name>
    <dbReference type="NCBI Taxonomy" id="660469"/>
    <lineage>
        <taxon>Eukaryota</taxon>
        <taxon>Fungi</taxon>
        <taxon>Dikarya</taxon>
        <taxon>Ascomycota</taxon>
        <taxon>Pezizomycotina</taxon>
        <taxon>Sordariomycetes</taxon>
        <taxon>Sordariomycetidae</taxon>
        <taxon>Diaporthales</taxon>
        <taxon>Cryphonectriaceae</taxon>
        <taxon>Cryphonectria-Endothia species complex</taxon>
        <taxon>Cryphonectria</taxon>
    </lineage>
</organism>
<reference evidence="1" key="1">
    <citation type="journal article" date="2020" name="Phytopathology">
        <title>Genome sequence of the chestnut blight fungus Cryphonectria parasitica EP155: A fundamental resource for an archetypical invasive plant pathogen.</title>
        <authorList>
            <person name="Crouch J.A."/>
            <person name="Dawe A."/>
            <person name="Aerts A."/>
            <person name="Barry K."/>
            <person name="Churchill A.C.L."/>
            <person name="Grimwood J."/>
            <person name="Hillman B."/>
            <person name="Milgroom M.G."/>
            <person name="Pangilinan J."/>
            <person name="Smith M."/>
            <person name="Salamov A."/>
            <person name="Schmutz J."/>
            <person name="Yadav J."/>
            <person name="Grigoriev I.V."/>
            <person name="Nuss D."/>
        </authorList>
    </citation>
    <scope>NUCLEOTIDE SEQUENCE</scope>
    <source>
        <strain evidence="1">EP155</strain>
    </source>
</reference>
<dbReference type="OrthoDB" id="21502at2759"/>
<gene>
    <name evidence="1" type="ORF">M406DRAFT_289501</name>
</gene>
<dbReference type="InterPro" id="IPR023213">
    <property type="entry name" value="CAT-like_dom_sf"/>
</dbReference>
<keyword evidence="2" id="KW-1185">Reference proteome</keyword>
<dbReference type="RefSeq" id="XP_040776270.1">
    <property type="nucleotide sequence ID" value="XM_040918856.1"/>
</dbReference>
<dbReference type="GeneID" id="63835985"/>
<evidence type="ECO:0008006" key="3">
    <source>
        <dbReference type="Google" id="ProtNLM"/>
    </source>
</evidence>
<name>A0A9P4Y1J4_CRYP1</name>
<proteinExistence type="predicted"/>
<dbReference type="AlphaFoldDB" id="A0A9P4Y1J4"/>
<comment type="caution">
    <text evidence="1">The sequence shown here is derived from an EMBL/GenBank/DDBJ whole genome shotgun (WGS) entry which is preliminary data.</text>
</comment>
<accession>A0A9P4Y1J4</accession>
<evidence type="ECO:0000313" key="2">
    <source>
        <dbReference type="Proteomes" id="UP000803844"/>
    </source>
</evidence>
<protein>
    <recommendedName>
        <fullName evidence="3">LysR family regulatory protein</fullName>
    </recommendedName>
</protein>
<dbReference type="Proteomes" id="UP000803844">
    <property type="component" value="Unassembled WGS sequence"/>
</dbReference>